<evidence type="ECO:0000313" key="1">
    <source>
        <dbReference type="EMBL" id="MFM0005154.1"/>
    </source>
</evidence>
<comment type="caution">
    <text evidence="1">The sequence shown here is derived from an EMBL/GenBank/DDBJ whole genome shotgun (WGS) entry which is preliminary data.</text>
</comment>
<gene>
    <name evidence="1" type="ORF">PQR57_29635</name>
</gene>
<sequence>MKFKAAERSVFGSRMIDSRERESVETEIIHAKWRVWHGKGSKALERIKALDSRLWRGKDTNSIRRGGI</sequence>
<protein>
    <submittedName>
        <fullName evidence="1">Uncharacterized protein</fullName>
    </submittedName>
</protein>
<evidence type="ECO:0000313" key="2">
    <source>
        <dbReference type="Proteomes" id="UP001629230"/>
    </source>
</evidence>
<accession>A0ABW9B0I3</accession>
<dbReference type="EMBL" id="JAQQEZ010000026">
    <property type="protein sequence ID" value="MFM0005154.1"/>
    <property type="molecule type" value="Genomic_DNA"/>
</dbReference>
<reference evidence="1 2" key="1">
    <citation type="journal article" date="2024" name="Chem. Sci.">
        <title>Discovery of megapolipeptins by genome mining of a Burkholderiales bacteria collection.</title>
        <authorList>
            <person name="Paulo B.S."/>
            <person name="Recchia M.J.J."/>
            <person name="Lee S."/>
            <person name="Fergusson C.H."/>
            <person name="Romanowski S.B."/>
            <person name="Hernandez A."/>
            <person name="Krull N."/>
            <person name="Liu D.Y."/>
            <person name="Cavanagh H."/>
            <person name="Bos A."/>
            <person name="Gray C.A."/>
            <person name="Murphy B.T."/>
            <person name="Linington R.G."/>
            <person name="Eustaquio A.S."/>
        </authorList>
    </citation>
    <scope>NUCLEOTIDE SEQUENCE [LARGE SCALE GENOMIC DNA]</scope>
    <source>
        <strain evidence="1 2">RL17-350-BIC-A</strain>
    </source>
</reference>
<keyword evidence="2" id="KW-1185">Reference proteome</keyword>
<proteinExistence type="predicted"/>
<dbReference type="RefSeq" id="WP_408179925.1">
    <property type="nucleotide sequence ID" value="NZ_JAQQEZ010000026.1"/>
</dbReference>
<dbReference type="Proteomes" id="UP001629230">
    <property type="component" value="Unassembled WGS sequence"/>
</dbReference>
<name>A0ABW9B0I3_9BURK</name>
<organism evidence="1 2">
    <name type="scientific">Paraburkholderia dipogonis</name>
    <dbReference type="NCBI Taxonomy" id="1211383"/>
    <lineage>
        <taxon>Bacteria</taxon>
        <taxon>Pseudomonadati</taxon>
        <taxon>Pseudomonadota</taxon>
        <taxon>Betaproteobacteria</taxon>
        <taxon>Burkholderiales</taxon>
        <taxon>Burkholderiaceae</taxon>
        <taxon>Paraburkholderia</taxon>
    </lineage>
</organism>